<keyword evidence="8" id="KW-0325">Glycoprotein</keyword>
<feature type="transmembrane region" description="Helical" evidence="9">
    <location>
        <begin position="215"/>
        <end position="235"/>
    </location>
</feature>
<feature type="transmembrane region" description="Helical" evidence="9">
    <location>
        <begin position="364"/>
        <end position="382"/>
    </location>
</feature>
<name>A0AAN7YSV3_9MYCE</name>
<evidence type="ECO:0000256" key="2">
    <source>
        <dbReference type="ARBA" id="ARBA00008077"/>
    </source>
</evidence>
<accession>A0AAN7YSV3</accession>
<dbReference type="InterPro" id="IPR050949">
    <property type="entry name" value="GPCR_Fz/Smo-like"/>
</dbReference>
<feature type="transmembrane region" description="Helical" evidence="9">
    <location>
        <begin position="132"/>
        <end position="149"/>
    </location>
</feature>
<evidence type="ECO:0000256" key="10">
    <source>
        <dbReference type="SAM" id="SignalP"/>
    </source>
</evidence>
<feature type="chain" id="PRO_5043003694" evidence="10">
    <location>
        <begin position="27"/>
        <end position="482"/>
    </location>
</feature>
<keyword evidence="12" id="KW-1185">Reference proteome</keyword>
<comment type="caution">
    <text evidence="11">The sequence shown here is derived from an EMBL/GenBank/DDBJ whole genome shotgun (WGS) entry which is preliminary data.</text>
</comment>
<keyword evidence="6 9" id="KW-0472">Membrane</keyword>
<dbReference type="Proteomes" id="UP001344447">
    <property type="component" value="Unassembled WGS sequence"/>
</dbReference>
<evidence type="ECO:0000256" key="6">
    <source>
        <dbReference type="ARBA" id="ARBA00023136"/>
    </source>
</evidence>
<feature type="transmembrane region" description="Helical" evidence="9">
    <location>
        <begin position="181"/>
        <end position="203"/>
    </location>
</feature>
<feature type="signal peptide" evidence="10">
    <location>
        <begin position="1"/>
        <end position="26"/>
    </location>
</feature>
<evidence type="ECO:0000313" key="12">
    <source>
        <dbReference type="Proteomes" id="UP001344447"/>
    </source>
</evidence>
<comment type="subcellular location">
    <subcellularLocation>
        <location evidence="1">Membrane</location>
        <topology evidence="1">Multi-pass membrane protein</topology>
    </subcellularLocation>
</comment>
<keyword evidence="5 9" id="KW-1133">Transmembrane helix</keyword>
<feature type="transmembrane region" description="Helical" evidence="9">
    <location>
        <begin position="255"/>
        <end position="280"/>
    </location>
</feature>
<dbReference type="PANTHER" id="PTHR31787:SF4">
    <property type="entry name" value="FRIZZLED_SMOOTHENED-LIKE SANS CRD PROTEIN H"/>
    <property type="match status" value="1"/>
</dbReference>
<dbReference type="Gene3D" id="1.20.1070.10">
    <property type="entry name" value="Rhodopsin 7-helix transmembrane proteins"/>
    <property type="match status" value="1"/>
</dbReference>
<evidence type="ECO:0000256" key="3">
    <source>
        <dbReference type="ARBA" id="ARBA00022692"/>
    </source>
</evidence>
<keyword evidence="7" id="KW-0675">Receptor</keyword>
<keyword evidence="4 10" id="KW-0732">Signal</keyword>
<comment type="similarity">
    <text evidence="2">Belongs to the G-protein coupled receptor Fz/Smo family.</text>
</comment>
<evidence type="ECO:0000256" key="4">
    <source>
        <dbReference type="ARBA" id="ARBA00022729"/>
    </source>
</evidence>
<evidence type="ECO:0000313" key="11">
    <source>
        <dbReference type="EMBL" id="KAK5583714.1"/>
    </source>
</evidence>
<dbReference type="PANTHER" id="PTHR31787">
    <property type="entry name" value="G-PROTEIN-COUPLED RECEPTOR GPCR FAMILY PROTEIN"/>
    <property type="match status" value="1"/>
</dbReference>
<dbReference type="GO" id="GO:0016020">
    <property type="term" value="C:membrane"/>
    <property type="evidence" value="ECO:0007669"/>
    <property type="project" value="UniProtKB-SubCell"/>
</dbReference>
<evidence type="ECO:0000256" key="8">
    <source>
        <dbReference type="ARBA" id="ARBA00023180"/>
    </source>
</evidence>
<feature type="transmembrane region" description="Helical" evidence="9">
    <location>
        <begin position="101"/>
        <end position="120"/>
    </location>
</feature>
<organism evidence="11 12">
    <name type="scientific">Dictyostelium firmibasis</name>
    <dbReference type="NCBI Taxonomy" id="79012"/>
    <lineage>
        <taxon>Eukaryota</taxon>
        <taxon>Amoebozoa</taxon>
        <taxon>Evosea</taxon>
        <taxon>Eumycetozoa</taxon>
        <taxon>Dictyostelia</taxon>
        <taxon>Dictyosteliales</taxon>
        <taxon>Dictyosteliaceae</taxon>
        <taxon>Dictyostelium</taxon>
    </lineage>
</organism>
<dbReference type="EMBL" id="JAVFKY010000001">
    <property type="protein sequence ID" value="KAK5583714.1"/>
    <property type="molecule type" value="Genomic_DNA"/>
</dbReference>
<evidence type="ECO:0000256" key="1">
    <source>
        <dbReference type="ARBA" id="ARBA00004141"/>
    </source>
</evidence>
<evidence type="ECO:0000256" key="7">
    <source>
        <dbReference type="ARBA" id="ARBA00023170"/>
    </source>
</evidence>
<reference evidence="11 12" key="1">
    <citation type="submission" date="2023-11" db="EMBL/GenBank/DDBJ databases">
        <title>Dfirmibasis_genome.</title>
        <authorList>
            <person name="Edelbroek B."/>
            <person name="Kjellin J."/>
            <person name="Jerlstrom-Hultqvist J."/>
            <person name="Soderbom F."/>
        </authorList>
    </citation>
    <scope>NUCLEOTIDE SEQUENCE [LARGE SCALE GENOMIC DNA]</scope>
    <source>
        <strain evidence="11 12">TNS-C-14</strain>
    </source>
</reference>
<protein>
    <submittedName>
        <fullName evidence="11">Uncharacterized protein</fullName>
    </submittedName>
</protein>
<keyword evidence="3 9" id="KW-0812">Transmembrane</keyword>
<sequence>MFYKIKFKKIFFFLVFIIVNFKKNNASPTLSNFLSVSSDNFFIETEYCPPPLLYRYSSDLEGDKGRGYKYVKFPNDTMSHCVHPCPSLYFSDRDWTTMMDMSLIVATISFFASIFLLLTYSPLMNPSYNNRHTIGILSMSFGIFLIMFTDMYNLKKRFTLGCPSETRFAVQNDADCFITGLIFQFGCVSAVFFWTALSLDLYFQITNRNISRKYDLYYFIGVNFISLLFTFIPVISKSYGFGDFALGCWILDFNYALGCFWIPLSVCLIFSTVVVLMILYEVYKIYKASNQKTSLKGHIKPLLCLISNCFEFFYVFGYSLYLATKLTELHDNMDAYIKCLFINAHNDPDTYVCPDHRLNLAPQFLFFLSLRLLGVSGIIFYGTNSKVKKIWKNSILLNNRFLGKYFSSNSGTSTPVGSKNRSKTSSQLYDNSFGDSGILEEIKEYDEKVKNNSIITPVGDDNNENNNNISSNDIHEIELTNI</sequence>
<evidence type="ECO:0000256" key="5">
    <source>
        <dbReference type="ARBA" id="ARBA00022989"/>
    </source>
</evidence>
<dbReference type="SUPFAM" id="SSF81321">
    <property type="entry name" value="Family A G protein-coupled receptor-like"/>
    <property type="match status" value="1"/>
</dbReference>
<dbReference type="AlphaFoldDB" id="A0AAN7YSV3"/>
<evidence type="ECO:0000256" key="9">
    <source>
        <dbReference type="SAM" id="Phobius"/>
    </source>
</evidence>
<feature type="transmembrane region" description="Helical" evidence="9">
    <location>
        <begin position="301"/>
        <end position="323"/>
    </location>
</feature>
<proteinExistence type="inferred from homology"/>
<gene>
    <name evidence="11" type="ORF">RB653_005312</name>
</gene>